<dbReference type="AlphaFoldDB" id="A3DG27"/>
<dbReference type="Gene3D" id="1.10.10.60">
    <property type="entry name" value="Homeodomain-like"/>
    <property type="match status" value="1"/>
</dbReference>
<dbReference type="RefSeq" id="WP_011838191.1">
    <property type="nucleotide sequence ID" value="NC_009012.1"/>
</dbReference>
<evidence type="ECO:0000313" key="2">
    <source>
        <dbReference type="EMBL" id="ABN52906.1"/>
    </source>
</evidence>
<dbReference type="HOGENOM" id="CLU_1358501_0_0_9"/>
<reference evidence="2 3" key="2">
    <citation type="journal article" date="2013" name="Biotechnol. Biofuels">
        <title>Global transcriptome analysis of Clostridium thermocellum ATCC 27405 during growth on dilute acid pretreated Populus and switchgrass.</title>
        <authorList>
            <person name="Wilson C.M."/>
            <person name="Rodriguez M.Jr."/>
            <person name="Johnson C.M."/>
            <person name="Martin S.L."/>
            <person name="Chu T.M."/>
            <person name="Wolfinger R.D."/>
            <person name="Hauser L.J."/>
            <person name="Land M.L."/>
            <person name="Klingeman D.M."/>
            <person name="Syed M.H."/>
            <person name="Ragauskas A.J."/>
            <person name="Tschaplinski T.J."/>
            <person name="Mielenz J.R."/>
            <person name="Brown S.D."/>
        </authorList>
    </citation>
    <scope>NUCLEOTIDE SEQUENCE [LARGE SCALE GENOMIC DNA]</scope>
    <source>
        <strain evidence="3">ATCC 27405 / DSM 1237 / JCM 9322 / NBRC 103400 / NCIMB 10682 / NRRL B-4536 / VPI 7372</strain>
    </source>
</reference>
<dbReference type="Pfam" id="PF13276">
    <property type="entry name" value="HTH_21"/>
    <property type="match status" value="1"/>
</dbReference>
<dbReference type="InterPro" id="IPR009057">
    <property type="entry name" value="Homeodomain-like_sf"/>
</dbReference>
<dbReference type="GO" id="GO:0004803">
    <property type="term" value="F:transposase activity"/>
    <property type="evidence" value="ECO:0007669"/>
    <property type="project" value="InterPro"/>
</dbReference>
<evidence type="ECO:0000313" key="3">
    <source>
        <dbReference type="Proteomes" id="UP000002145"/>
    </source>
</evidence>
<keyword evidence="3" id="KW-1185">Reference proteome</keyword>
<organism evidence="2 3">
    <name type="scientific">Acetivibrio thermocellus (strain ATCC 27405 / DSM 1237 / JCM 9322 / NBRC 103400 / NCIMB 10682 / NRRL B-4536 / VPI 7372)</name>
    <name type="common">Clostridium thermocellum</name>
    <dbReference type="NCBI Taxonomy" id="203119"/>
    <lineage>
        <taxon>Bacteria</taxon>
        <taxon>Bacillati</taxon>
        <taxon>Bacillota</taxon>
        <taxon>Clostridia</taxon>
        <taxon>Eubacteriales</taxon>
        <taxon>Oscillospiraceae</taxon>
        <taxon>Acetivibrio</taxon>
    </lineage>
</organism>
<dbReference type="InterPro" id="IPR025948">
    <property type="entry name" value="HTH-like_dom"/>
</dbReference>
<dbReference type="GO" id="GO:0006313">
    <property type="term" value="P:DNA transposition"/>
    <property type="evidence" value="ECO:0007669"/>
    <property type="project" value="InterPro"/>
</dbReference>
<feature type="domain" description="HTH-like" evidence="1">
    <location>
        <begin position="147"/>
        <end position="191"/>
    </location>
</feature>
<dbReference type="Pfam" id="PF01527">
    <property type="entry name" value="HTH_Tnp_1"/>
    <property type="match status" value="1"/>
</dbReference>
<gene>
    <name evidence="2" type="ordered locus">Cthe_1684</name>
</gene>
<dbReference type="SUPFAM" id="SSF46689">
    <property type="entry name" value="Homeodomain-like"/>
    <property type="match status" value="1"/>
</dbReference>
<sequence>MTQSRKKYTQEFKESIVKAAIETGNAALITRQHGISKELVYRWIRQSKETNKTSKTNSNKVNTDSSSLKTLETENETLKKLLGEKDLEIANKWIEAGYPKAKVLRIVGLNRSTYYYNLSGLKDVKGKSTGRLIAGYSLNKKGYKVPDEQIKEYIIQITENKGAFYGYLKLTKSLRRNFELNINKKKVYRLCIMLPIVKTVF</sequence>
<protein>
    <submittedName>
        <fullName evidence="2">Transposase IS3/IS911 family protein</fullName>
    </submittedName>
</protein>
<dbReference type="InterPro" id="IPR002514">
    <property type="entry name" value="Transposase_8"/>
</dbReference>
<dbReference type="KEGG" id="cth:Cthe_1684"/>
<evidence type="ECO:0000259" key="1">
    <source>
        <dbReference type="Pfam" id="PF13276"/>
    </source>
</evidence>
<accession>A3DG27</accession>
<dbReference type="OrthoDB" id="9775203at2"/>
<dbReference type="GeneID" id="35804227"/>
<dbReference type="STRING" id="203119.Cthe_1684"/>
<dbReference type="eggNOG" id="COG2801">
    <property type="taxonomic scope" value="Bacteria"/>
</dbReference>
<dbReference type="eggNOG" id="COG2963">
    <property type="taxonomic scope" value="Bacteria"/>
</dbReference>
<dbReference type="EMBL" id="CP000568">
    <property type="protein sequence ID" value="ABN52906.1"/>
    <property type="molecule type" value="Genomic_DNA"/>
</dbReference>
<proteinExistence type="predicted"/>
<name>A3DG27_ACET2</name>
<dbReference type="GO" id="GO:0003677">
    <property type="term" value="F:DNA binding"/>
    <property type="evidence" value="ECO:0007669"/>
    <property type="project" value="InterPro"/>
</dbReference>
<dbReference type="Proteomes" id="UP000002145">
    <property type="component" value="Chromosome"/>
</dbReference>
<reference evidence="3" key="1">
    <citation type="submission" date="2007-02" db="EMBL/GenBank/DDBJ databases">
        <title>Complete sequence of Clostridium thermocellum ATCC 27405.</title>
        <authorList>
            <consortium name="US DOE Joint Genome Institute"/>
            <person name="Copeland A."/>
            <person name="Lucas S."/>
            <person name="Lapidus A."/>
            <person name="Barry K."/>
            <person name="Detter J.C."/>
            <person name="Glavina del Rio T."/>
            <person name="Hammon N."/>
            <person name="Israni S."/>
            <person name="Dalin E."/>
            <person name="Tice H."/>
            <person name="Pitluck S."/>
            <person name="Chertkov O."/>
            <person name="Brettin T."/>
            <person name="Bruce D."/>
            <person name="Han C."/>
            <person name="Tapia R."/>
            <person name="Gilna P."/>
            <person name="Schmutz J."/>
            <person name="Larimer F."/>
            <person name="Land M."/>
            <person name="Hauser L."/>
            <person name="Kyrpides N."/>
            <person name="Mikhailova N."/>
            <person name="Wu J.H.D."/>
            <person name="Newcomb M."/>
            <person name="Richardson P."/>
        </authorList>
    </citation>
    <scope>NUCLEOTIDE SEQUENCE [LARGE SCALE GENOMIC DNA]</scope>
    <source>
        <strain evidence="3">ATCC 27405 / DSM 1237 / JCM 9322 / NBRC 103400 / NCIMB 10682 / NRRL B-4536 / VPI 7372</strain>
    </source>
</reference>